<gene>
    <name evidence="6" type="ORF">GCK32_007688</name>
</gene>
<dbReference type="InterPro" id="IPR027417">
    <property type="entry name" value="P-loop_NTPase"/>
</dbReference>
<protein>
    <recommendedName>
        <fullName evidence="5">GPN-loop GTPase 2</fullName>
    </recommendedName>
</protein>
<evidence type="ECO:0000313" key="7">
    <source>
        <dbReference type="Proteomes" id="UP001331761"/>
    </source>
</evidence>
<comment type="subunit">
    <text evidence="5">Binds to RNA polymerase II (RNAPII).</text>
</comment>
<evidence type="ECO:0000256" key="4">
    <source>
        <dbReference type="ARBA" id="ARBA00023134"/>
    </source>
</evidence>
<dbReference type="InterPro" id="IPR004130">
    <property type="entry name" value="Gpn"/>
</dbReference>
<keyword evidence="7" id="KW-1185">Reference proteome</keyword>
<evidence type="ECO:0000256" key="1">
    <source>
        <dbReference type="ARBA" id="ARBA00005290"/>
    </source>
</evidence>
<dbReference type="PANTHER" id="PTHR21231:SF3">
    <property type="entry name" value="GPN-LOOP GTPASE 2"/>
    <property type="match status" value="1"/>
</dbReference>
<proteinExistence type="inferred from homology"/>
<organism evidence="6 7">
    <name type="scientific">Trichostrongylus colubriformis</name>
    <name type="common">Black scour worm</name>
    <dbReference type="NCBI Taxonomy" id="6319"/>
    <lineage>
        <taxon>Eukaryota</taxon>
        <taxon>Metazoa</taxon>
        <taxon>Ecdysozoa</taxon>
        <taxon>Nematoda</taxon>
        <taxon>Chromadorea</taxon>
        <taxon>Rhabditida</taxon>
        <taxon>Rhabditina</taxon>
        <taxon>Rhabditomorpha</taxon>
        <taxon>Strongyloidea</taxon>
        <taxon>Trichostrongylidae</taxon>
        <taxon>Trichostrongylus</taxon>
    </lineage>
</organism>
<sequence length="212" mass="23920">MYGVLGAPRAGKSTFCAGLTDILEQISRPHVTVNLDPTNDFVQYTNATYDIKKLITVKTLWTGSKILDNKDKYIIIDCPGQLELSEGELWKANAPAEEYRPRQFANFTGEEFPALAEASKQGKYPVLRYPILGGTLCYEFEHLRTTTRGRVVYRCTGCRKRGKTISVAVLKLLVFAITVHKFSRTCILCSKRHTLRRLSHTYAKPGKVQSIE</sequence>
<comment type="similarity">
    <text evidence="1 5">Belongs to the GPN-loop GTPase family.</text>
</comment>
<name>A0AAN8FUQ5_TRICO</name>
<dbReference type="Gene3D" id="3.40.50.300">
    <property type="entry name" value="P-loop containing nucleotide triphosphate hydrolases"/>
    <property type="match status" value="1"/>
</dbReference>
<comment type="function">
    <text evidence="5">Small GTPase required for proper localization of RNA polymerase II and III (RNAPII and RNAPIII). May act at an RNAP assembly step prior to nuclear import.</text>
</comment>
<dbReference type="AlphaFoldDB" id="A0AAN8FUQ5"/>
<keyword evidence="4 5" id="KW-0342">GTP-binding</keyword>
<evidence type="ECO:0000256" key="2">
    <source>
        <dbReference type="ARBA" id="ARBA00022741"/>
    </source>
</evidence>
<dbReference type="Pfam" id="PF03029">
    <property type="entry name" value="ATP_bind_1"/>
    <property type="match status" value="1"/>
</dbReference>
<evidence type="ECO:0000313" key="6">
    <source>
        <dbReference type="EMBL" id="KAK5986706.1"/>
    </source>
</evidence>
<dbReference type="GO" id="GO:0005525">
    <property type="term" value="F:GTP binding"/>
    <property type="evidence" value="ECO:0007669"/>
    <property type="project" value="UniProtKB-KW"/>
</dbReference>
<dbReference type="PANTHER" id="PTHR21231">
    <property type="entry name" value="XPA-BINDING PROTEIN 1-RELATED"/>
    <property type="match status" value="1"/>
</dbReference>
<evidence type="ECO:0000256" key="5">
    <source>
        <dbReference type="RuleBase" id="RU365059"/>
    </source>
</evidence>
<accession>A0AAN8FUQ5</accession>
<keyword evidence="3 5" id="KW-0378">Hydrolase</keyword>
<dbReference type="Proteomes" id="UP001331761">
    <property type="component" value="Unassembled WGS sequence"/>
</dbReference>
<dbReference type="EMBL" id="WIXE01000303">
    <property type="protein sequence ID" value="KAK5986706.1"/>
    <property type="molecule type" value="Genomic_DNA"/>
</dbReference>
<keyword evidence="2 5" id="KW-0547">Nucleotide-binding</keyword>
<dbReference type="SUPFAM" id="SSF52540">
    <property type="entry name" value="P-loop containing nucleoside triphosphate hydrolases"/>
    <property type="match status" value="1"/>
</dbReference>
<dbReference type="GO" id="GO:0005737">
    <property type="term" value="C:cytoplasm"/>
    <property type="evidence" value="ECO:0007669"/>
    <property type="project" value="TreeGrafter"/>
</dbReference>
<comment type="caution">
    <text evidence="6">The sequence shown here is derived from an EMBL/GenBank/DDBJ whole genome shotgun (WGS) entry which is preliminary data.</text>
</comment>
<reference evidence="6 7" key="1">
    <citation type="submission" date="2019-10" db="EMBL/GenBank/DDBJ databases">
        <title>Assembly and Annotation for the nematode Trichostrongylus colubriformis.</title>
        <authorList>
            <person name="Martin J."/>
        </authorList>
    </citation>
    <scope>NUCLEOTIDE SEQUENCE [LARGE SCALE GENOMIC DNA]</scope>
    <source>
        <strain evidence="6">G859</strain>
        <tissue evidence="6">Whole worm</tissue>
    </source>
</reference>
<evidence type="ECO:0000256" key="3">
    <source>
        <dbReference type="ARBA" id="ARBA00022801"/>
    </source>
</evidence>
<dbReference type="GO" id="GO:0003924">
    <property type="term" value="F:GTPase activity"/>
    <property type="evidence" value="ECO:0007669"/>
    <property type="project" value="TreeGrafter"/>
</dbReference>